<protein>
    <submittedName>
        <fullName evidence="1">Uncharacterized protein</fullName>
    </submittedName>
</protein>
<dbReference type="AlphaFoldDB" id="A0A4R6DQ99"/>
<comment type="caution">
    <text evidence="1">The sequence shown here is derived from an EMBL/GenBank/DDBJ whole genome shotgun (WGS) entry which is preliminary data.</text>
</comment>
<name>A0A4R6DQ99_9RHOO</name>
<organism evidence="1 2">
    <name type="scientific">Azoarcus indigens</name>
    <dbReference type="NCBI Taxonomy" id="29545"/>
    <lineage>
        <taxon>Bacteria</taxon>
        <taxon>Pseudomonadati</taxon>
        <taxon>Pseudomonadota</taxon>
        <taxon>Betaproteobacteria</taxon>
        <taxon>Rhodocyclales</taxon>
        <taxon>Zoogloeaceae</taxon>
        <taxon>Azoarcus</taxon>
    </lineage>
</organism>
<evidence type="ECO:0000313" key="2">
    <source>
        <dbReference type="Proteomes" id="UP000295129"/>
    </source>
</evidence>
<proteinExistence type="predicted"/>
<sequence>MDKPQSRADSDYAKAEILAATLGIGVEDVLRWVINDRQELDRNGMVAGYLIEFAEGTPPSVLARVGGRSGRHVHVGALTARH</sequence>
<gene>
    <name evidence="1" type="ORF">C7389_12131</name>
</gene>
<dbReference type="EMBL" id="SNVV01000021">
    <property type="protein sequence ID" value="TDN47226.1"/>
    <property type="molecule type" value="Genomic_DNA"/>
</dbReference>
<accession>A0A4R6DQ99</accession>
<dbReference type="RefSeq" id="WP_133594300.1">
    <property type="nucleotide sequence ID" value="NZ_SNVV01000021.1"/>
</dbReference>
<dbReference type="Proteomes" id="UP000295129">
    <property type="component" value="Unassembled WGS sequence"/>
</dbReference>
<keyword evidence="2" id="KW-1185">Reference proteome</keyword>
<reference evidence="1 2" key="1">
    <citation type="submission" date="2019-03" db="EMBL/GenBank/DDBJ databases">
        <title>Genomic Encyclopedia of Type Strains, Phase IV (KMG-IV): sequencing the most valuable type-strain genomes for metagenomic binning, comparative biology and taxonomic classification.</title>
        <authorList>
            <person name="Goeker M."/>
        </authorList>
    </citation>
    <scope>NUCLEOTIDE SEQUENCE [LARGE SCALE GENOMIC DNA]</scope>
    <source>
        <strain evidence="1 2">DSM 12121</strain>
    </source>
</reference>
<evidence type="ECO:0000313" key="1">
    <source>
        <dbReference type="EMBL" id="TDN47226.1"/>
    </source>
</evidence>